<dbReference type="CDD" id="cd03493">
    <property type="entry name" value="SQR_QFR_TM"/>
    <property type="match status" value="1"/>
</dbReference>
<feature type="coiled-coil region" evidence="1">
    <location>
        <begin position="359"/>
        <end position="408"/>
    </location>
</feature>
<feature type="transmembrane region" description="Helical" evidence="3">
    <location>
        <begin position="324"/>
        <end position="351"/>
    </location>
</feature>
<feature type="transmembrane region" description="Helical" evidence="3">
    <location>
        <begin position="242"/>
        <end position="270"/>
    </location>
</feature>
<evidence type="ECO:0000256" key="3">
    <source>
        <dbReference type="SAM" id="Phobius"/>
    </source>
</evidence>
<name>A0ABV4CV06_9BACT</name>
<feature type="region of interest" description="Disordered" evidence="2">
    <location>
        <begin position="87"/>
        <end position="107"/>
    </location>
</feature>
<evidence type="ECO:0000256" key="1">
    <source>
        <dbReference type="SAM" id="Coils"/>
    </source>
</evidence>
<keyword evidence="7" id="KW-1185">Reference proteome</keyword>
<evidence type="ECO:0000313" key="6">
    <source>
        <dbReference type="EMBL" id="MEY8245213.1"/>
    </source>
</evidence>
<dbReference type="InterPro" id="IPR054321">
    <property type="entry name" value="PspC-rel_TM"/>
</dbReference>
<feature type="transmembrane region" description="Helical" evidence="3">
    <location>
        <begin position="146"/>
        <end position="165"/>
    </location>
</feature>
<proteinExistence type="predicted"/>
<comment type="caution">
    <text evidence="6">The sequence shown here is derived from an EMBL/GenBank/DDBJ whole genome shotgun (WGS) entry which is preliminary data.</text>
</comment>
<gene>
    <name evidence="6" type="ORF">AAK873_06230</name>
</gene>
<feature type="domain" description="Phage shock protein PspC N-terminal" evidence="4">
    <location>
        <begin position="118"/>
        <end position="188"/>
    </location>
</feature>
<keyword evidence="3" id="KW-0472">Membrane</keyword>
<dbReference type="Pfam" id="PF22571">
    <property type="entry name" value="LiaI-LiaF-TM_PspC"/>
    <property type="match status" value="1"/>
</dbReference>
<dbReference type="RefSeq" id="WP_150980401.1">
    <property type="nucleotide sequence ID" value="NZ_JBCLPP010000014.1"/>
</dbReference>
<evidence type="ECO:0000259" key="4">
    <source>
        <dbReference type="Pfam" id="PF04024"/>
    </source>
</evidence>
<keyword evidence="3" id="KW-0812">Transmembrane</keyword>
<feature type="transmembrane region" description="Helical" evidence="3">
    <location>
        <begin position="171"/>
        <end position="189"/>
    </location>
</feature>
<sequence>MKKNIAVNISGVLYPIDEDAYELLKRYLDNMRAYFSRQEGGKEIADDIESRAAELMGELHGGNNTPVTIEDVQYIINRIGSPEELGGVYDDDARTEPSSGADAGEEYGMPEVPVRAVKKLYRDVEHKILGGVLAGLGYYIGVNPKWLRLLVIILALMTLTGILALPVFVPPFLFIMTLYIVCWAAIPAADTPAQRLEMRGEPVNIDNLRDEILNDTPTGDNAGGRTFIDGFGRMVSFLFKSFFYVSGAVVLLISAVILIGLLVYICWYLLSSIGNVGIKDTELGQMMSVCPLPLLWLCCISMVVALALTVGFGVYVFMRSMKRVIAISTPVILGCVIAWVVAVVLSIGSWVQIAHIMRINRLELDRMRVEQREERREKQRKLAEDQKKRREQINENRNREQLKFLEEQGWRAVKNRNLDAHYMMSGEHYSGNKERFYLDAYNKSGDMTYEVVRTVKVAPGIYTLQAVARTDGNGCEVFAVNGADKRYAVDVPVCGNKGGSVWADAKKALEVPDSVVLPDRDRLSALVRVNRSKGYGWSRVAVNGIKVGADSVLTYGVTNDVVSKTWDGTWLSATAFELSPEHGR</sequence>
<dbReference type="EMBL" id="JBCLPP010000014">
    <property type="protein sequence ID" value="MEY8245213.1"/>
    <property type="molecule type" value="Genomic_DNA"/>
</dbReference>
<accession>A0ABV4CV06</accession>
<evidence type="ECO:0000256" key="2">
    <source>
        <dbReference type="SAM" id="MobiDB-lite"/>
    </source>
</evidence>
<feature type="transmembrane region" description="Helical" evidence="3">
    <location>
        <begin position="294"/>
        <end position="317"/>
    </location>
</feature>
<keyword evidence="3" id="KW-1133">Transmembrane helix</keyword>
<dbReference type="InterPro" id="IPR007168">
    <property type="entry name" value="Phageshock_PspC_N"/>
</dbReference>
<feature type="domain" description="PspC-related transmembrane region" evidence="5">
    <location>
        <begin position="219"/>
        <end position="354"/>
    </location>
</feature>
<organism evidence="6 7">
    <name type="scientific">Heminiphilus faecis</name>
    <dbReference type="NCBI Taxonomy" id="2601703"/>
    <lineage>
        <taxon>Bacteria</taxon>
        <taxon>Pseudomonadati</taxon>
        <taxon>Bacteroidota</taxon>
        <taxon>Bacteroidia</taxon>
        <taxon>Bacteroidales</taxon>
        <taxon>Muribaculaceae</taxon>
        <taxon>Heminiphilus</taxon>
    </lineage>
</organism>
<evidence type="ECO:0000259" key="5">
    <source>
        <dbReference type="Pfam" id="PF22571"/>
    </source>
</evidence>
<protein>
    <submittedName>
        <fullName evidence="6">PspC domain-containing protein</fullName>
    </submittedName>
</protein>
<dbReference type="Pfam" id="PF04024">
    <property type="entry name" value="PspC"/>
    <property type="match status" value="1"/>
</dbReference>
<reference evidence="6 7" key="1">
    <citation type="submission" date="2024-03" db="EMBL/GenBank/DDBJ databases">
        <title>Mouse gut bacterial collection (mGBC) of GemPharmatech.</title>
        <authorList>
            <person name="He Y."/>
            <person name="Dong L."/>
            <person name="Wu D."/>
            <person name="Gao X."/>
            <person name="Lin Z."/>
        </authorList>
    </citation>
    <scope>NUCLEOTIDE SEQUENCE [LARGE SCALE GENOMIC DNA]</scope>
    <source>
        <strain evidence="6 7">54-13</strain>
    </source>
</reference>
<keyword evidence="1" id="KW-0175">Coiled coil</keyword>
<evidence type="ECO:0000313" key="7">
    <source>
        <dbReference type="Proteomes" id="UP001565200"/>
    </source>
</evidence>
<dbReference type="Proteomes" id="UP001565200">
    <property type="component" value="Unassembled WGS sequence"/>
</dbReference>
<dbReference type="Gene3D" id="1.10.287.70">
    <property type="match status" value="1"/>
</dbReference>